<evidence type="ECO:0000313" key="4">
    <source>
        <dbReference type="Proteomes" id="UP000515158"/>
    </source>
</evidence>
<comment type="similarity">
    <text evidence="1">Belongs to the globin family.</text>
</comment>
<feature type="domain" description="Globin" evidence="3">
    <location>
        <begin position="127"/>
        <end position="193"/>
    </location>
</feature>
<dbReference type="InterPro" id="IPR009050">
    <property type="entry name" value="Globin-like_sf"/>
</dbReference>
<protein>
    <submittedName>
        <fullName evidence="5">Uncharacterized protein LOC117649566</fullName>
    </submittedName>
</protein>
<dbReference type="InterPro" id="IPR000971">
    <property type="entry name" value="Globin"/>
</dbReference>
<evidence type="ECO:0000313" key="5">
    <source>
        <dbReference type="RefSeq" id="XP_034248344.1"/>
    </source>
</evidence>
<gene>
    <name evidence="5" type="primary">LOC117649566</name>
</gene>
<evidence type="ECO:0000256" key="2">
    <source>
        <dbReference type="SAM" id="MobiDB-lite"/>
    </source>
</evidence>
<dbReference type="CDD" id="cd01040">
    <property type="entry name" value="Mb-like"/>
    <property type="match status" value="1"/>
</dbReference>
<keyword evidence="1" id="KW-0408">Iron</keyword>
<dbReference type="GeneID" id="117649566"/>
<feature type="region of interest" description="Disordered" evidence="2">
    <location>
        <begin position="305"/>
        <end position="324"/>
    </location>
</feature>
<name>A0A6P8ZSV3_THRPL</name>
<dbReference type="GO" id="GO:0019825">
    <property type="term" value="F:oxygen binding"/>
    <property type="evidence" value="ECO:0007669"/>
    <property type="project" value="InterPro"/>
</dbReference>
<dbReference type="InterPro" id="IPR012292">
    <property type="entry name" value="Globin/Proto"/>
</dbReference>
<dbReference type="AlphaFoldDB" id="A0A6P8ZSV3"/>
<dbReference type="InParanoid" id="A0A6P8ZSV3"/>
<proteinExistence type="inferred from homology"/>
<dbReference type="GO" id="GO:0020037">
    <property type="term" value="F:heme binding"/>
    <property type="evidence" value="ECO:0007669"/>
    <property type="project" value="InterPro"/>
</dbReference>
<dbReference type="GO" id="GO:0005344">
    <property type="term" value="F:oxygen carrier activity"/>
    <property type="evidence" value="ECO:0007669"/>
    <property type="project" value="UniProtKB-KW"/>
</dbReference>
<feature type="region of interest" description="Disordered" evidence="2">
    <location>
        <begin position="1"/>
        <end position="31"/>
    </location>
</feature>
<dbReference type="Pfam" id="PF00042">
    <property type="entry name" value="Globin"/>
    <property type="match status" value="1"/>
</dbReference>
<dbReference type="OrthoDB" id="10441011at2759"/>
<keyword evidence="1" id="KW-0561">Oxygen transport</keyword>
<keyword evidence="1" id="KW-0479">Metal-binding</keyword>
<feature type="compositionally biased region" description="Polar residues" evidence="2">
    <location>
        <begin position="305"/>
        <end position="317"/>
    </location>
</feature>
<keyword evidence="4" id="KW-1185">Reference proteome</keyword>
<dbReference type="SUPFAM" id="SSF46458">
    <property type="entry name" value="Globin-like"/>
    <property type="match status" value="1"/>
</dbReference>
<feature type="compositionally biased region" description="Pro residues" evidence="2">
    <location>
        <begin position="18"/>
        <end position="29"/>
    </location>
</feature>
<reference evidence="5" key="1">
    <citation type="submission" date="2025-08" db="UniProtKB">
        <authorList>
            <consortium name="RefSeq"/>
        </authorList>
    </citation>
    <scope>IDENTIFICATION</scope>
    <source>
        <tissue evidence="5">Total insect</tissue>
    </source>
</reference>
<dbReference type="InterPro" id="IPR044399">
    <property type="entry name" value="Mb-like_M"/>
</dbReference>
<evidence type="ECO:0000259" key="3">
    <source>
        <dbReference type="Pfam" id="PF00042"/>
    </source>
</evidence>
<keyword evidence="1" id="KW-0813">Transport</keyword>
<dbReference type="RefSeq" id="XP_034248344.1">
    <property type="nucleotide sequence ID" value="XM_034392453.1"/>
</dbReference>
<dbReference type="KEGG" id="tpal:117649566"/>
<sequence length="324" mass="35630">MGAASSHECFPAVSSEEPPWPSPPPPPPNKLTTQIQHGTPPNALGLTWQEVADVRRTHGLLARDATSHCVRMHIKYFRRFPTHLERFCGRAARAEPLHYAPAELKRDSEFTSRALMHGLAQLQSLRCSCTGDDAMASQLAALARAHRGLGLTRDSCRQYRDALLDYLEEALPQAMTPSVRQSWRTFLTTLCDGLADCLADGLDHPDEHQARRNALTSSWVEHELPKGWPLVVYYTTGGHRTSHGTHGRRRPSSSTCTKCGQAACTCKWDTIHEESAWRQDSDPSMLENAEQESCAALEGKQSQCASESLSAGTSASQFAAEGTP</sequence>
<organism evidence="5">
    <name type="scientific">Thrips palmi</name>
    <name type="common">Melon thrips</name>
    <dbReference type="NCBI Taxonomy" id="161013"/>
    <lineage>
        <taxon>Eukaryota</taxon>
        <taxon>Metazoa</taxon>
        <taxon>Ecdysozoa</taxon>
        <taxon>Arthropoda</taxon>
        <taxon>Hexapoda</taxon>
        <taxon>Insecta</taxon>
        <taxon>Pterygota</taxon>
        <taxon>Neoptera</taxon>
        <taxon>Paraneoptera</taxon>
        <taxon>Thysanoptera</taxon>
        <taxon>Terebrantia</taxon>
        <taxon>Thripoidea</taxon>
        <taxon>Thripidae</taxon>
        <taxon>Thrips</taxon>
    </lineage>
</organism>
<evidence type="ECO:0000256" key="1">
    <source>
        <dbReference type="RuleBase" id="RU000356"/>
    </source>
</evidence>
<dbReference type="Gene3D" id="1.10.490.10">
    <property type="entry name" value="Globins"/>
    <property type="match status" value="1"/>
</dbReference>
<dbReference type="Proteomes" id="UP000515158">
    <property type="component" value="Unplaced"/>
</dbReference>
<keyword evidence="1" id="KW-0349">Heme</keyword>
<accession>A0A6P8ZSV3</accession>